<dbReference type="RefSeq" id="WP_129244910.1">
    <property type="nucleotide sequence ID" value="NZ_JABZEL010000013.1"/>
</dbReference>
<dbReference type="GO" id="GO:0005829">
    <property type="term" value="C:cytosol"/>
    <property type="evidence" value="ECO:0007669"/>
    <property type="project" value="TreeGrafter"/>
</dbReference>
<dbReference type="AlphaFoldDB" id="A0A4V1NR10"/>
<dbReference type="Proteomes" id="UP000289482">
    <property type="component" value="Unassembled WGS sequence"/>
</dbReference>
<dbReference type="SUPFAM" id="SSF53613">
    <property type="entry name" value="Ribokinase-like"/>
    <property type="match status" value="1"/>
</dbReference>
<dbReference type="GO" id="GO:0016301">
    <property type="term" value="F:kinase activity"/>
    <property type="evidence" value="ECO:0007669"/>
    <property type="project" value="UniProtKB-KW"/>
</dbReference>
<sequence length="317" mass="32429">MTGPPAPRHPPAAAVPRLRAAVVGHLEWTTIARVRQLPARGDIVHAEVLWEGPAGGGAVAAVRLAALAGACTFFTALGDDQAAGRSREVLGRLGVEVVAAVRDRPTRSAVSLVDASGERTTTTLGARLQPEEADDLPWETLRSYDTVYFTAGGAGALARARQAAVLTATSREFPLLTTAGIPVDAMVGSADDPAERCDPTGLPRPPGLLVVTEGAQGGVYRARDATARRYRAVRPPRPVVDCYGAGDNFAAALAFALGTGSAAAEAVTFAAATAALCAATRGPYAVPRNPGPTGPHRSTNRGAPCAPPSFSGTSTTP</sequence>
<dbReference type="EMBL" id="SDIF01000006">
    <property type="protein sequence ID" value="RXS70189.1"/>
    <property type="molecule type" value="Genomic_DNA"/>
</dbReference>
<dbReference type="GeneID" id="95777085"/>
<evidence type="ECO:0000313" key="5">
    <source>
        <dbReference type="EMBL" id="RXS70189.1"/>
    </source>
</evidence>
<gene>
    <name evidence="5" type="ORF">EST54_03575</name>
</gene>
<evidence type="ECO:0000256" key="3">
    <source>
        <dbReference type="SAM" id="MobiDB-lite"/>
    </source>
</evidence>
<comment type="caution">
    <text evidence="5">The sequence shown here is derived from an EMBL/GenBank/DDBJ whole genome shotgun (WGS) entry which is preliminary data.</text>
</comment>
<name>A0A4V1NR10_9ACTN</name>
<dbReference type="Pfam" id="PF00294">
    <property type="entry name" value="PfkB"/>
    <property type="match status" value="2"/>
</dbReference>
<protein>
    <submittedName>
        <fullName evidence="5">Ribokinase</fullName>
    </submittedName>
</protein>
<dbReference type="InterPro" id="IPR011611">
    <property type="entry name" value="PfkB_dom"/>
</dbReference>
<feature type="region of interest" description="Disordered" evidence="3">
    <location>
        <begin position="285"/>
        <end position="317"/>
    </location>
</feature>
<feature type="domain" description="Carbohydrate kinase PfkB" evidence="4">
    <location>
        <begin position="20"/>
        <end position="151"/>
    </location>
</feature>
<proteinExistence type="predicted"/>
<dbReference type="Gene3D" id="3.40.1190.20">
    <property type="match status" value="2"/>
</dbReference>
<organism evidence="5 6">
    <name type="scientific">Streptomyces sioyaensis</name>
    <dbReference type="NCBI Taxonomy" id="67364"/>
    <lineage>
        <taxon>Bacteria</taxon>
        <taxon>Bacillati</taxon>
        <taxon>Actinomycetota</taxon>
        <taxon>Actinomycetes</taxon>
        <taxon>Kitasatosporales</taxon>
        <taxon>Streptomycetaceae</taxon>
        <taxon>Streptomyces</taxon>
    </lineage>
</organism>
<dbReference type="PANTHER" id="PTHR10584:SF166">
    <property type="entry name" value="RIBOKINASE"/>
    <property type="match status" value="1"/>
</dbReference>
<evidence type="ECO:0000259" key="4">
    <source>
        <dbReference type="Pfam" id="PF00294"/>
    </source>
</evidence>
<feature type="domain" description="Carbohydrate kinase PfkB" evidence="4">
    <location>
        <begin position="205"/>
        <end position="285"/>
    </location>
</feature>
<keyword evidence="6" id="KW-1185">Reference proteome</keyword>
<reference evidence="5 6" key="1">
    <citation type="submission" date="2019-01" db="EMBL/GenBank/DDBJ databases">
        <title>Draft genome sequences of the type strain Streptomyces sioyaensis DSM 40032 and its novel strain, TM32, a thermotolerant antibiotics-producing actinobacterium.</title>
        <authorList>
            <person name="Nakaew N."/>
            <person name="Lumyong S."/>
            <person name="Sloan W.T."/>
            <person name="Sungthong R."/>
        </authorList>
    </citation>
    <scope>NUCLEOTIDE SEQUENCE [LARGE SCALE GENOMIC DNA]</scope>
    <source>
        <strain evidence="5 6">DSM 40032</strain>
    </source>
</reference>
<dbReference type="InterPro" id="IPR029056">
    <property type="entry name" value="Ribokinase-like"/>
</dbReference>
<evidence type="ECO:0000256" key="2">
    <source>
        <dbReference type="ARBA" id="ARBA00022777"/>
    </source>
</evidence>
<evidence type="ECO:0000256" key="1">
    <source>
        <dbReference type="ARBA" id="ARBA00022679"/>
    </source>
</evidence>
<evidence type="ECO:0000313" key="6">
    <source>
        <dbReference type="Proteomes" id="UP000289482"/>
    </source>
</evidence>
<keyword evidence="2 5" id="KW-0418">Kinase</keyword>
<accession>A0A4V1NR10</accession>
<keyword evidence="1" id="KW-0808">Transferase</keyword>
<dbReference type="PANTHER" id="PTHR10584">
    <property type="entry name" value="SUGAR KINASE"/>
    <property type="match status" value="1"/>
</dbReference>